<reference evidence="3" key="1">
    <citation type="journal article" date="2022" name="Int. J. Mol. Sci.">
        <title>Draft Genome of Tanacetum Coccineum: Genomic Comparison of Closely Related Tanacetum-Family Plants.</title>
        <authorList>
            <person name="Yamashiro T."/>
            <person name="Shiraishi A."/>
            <person name="Nakayama K."/>
            <person name="Satake H."/>
        </authorList>
    </citation>
    <scope>NUCLEOTIDE SEQUENCE</scope>
</reference>
<dbReference type="SUPFAM" id="SSF53098">
    <property type="entry name" value="Ribonuclease H-like"/>
    <property type="match status" value="1"/>
</dbReference>
<protein>
    <submittedName>
        <fullName evidence="3">Reverse transcriptase domain-containing protein</fullName>
    </submittedName>
</protein>
<dbReference type="Proteomes" id="UP001151760">
    <property type="component" value="Unassembled WGS sequence"/>
</dbReference>
<evidence type="ECO:0000313" key="4">
    <source>
        <dbReference type="Proteomes" id="UP001151760"/>
    </source>
</evidence>
<keyword evidence="3" id="KW-0695">RNA-directed DNA polymerase</keyword>
<proteinExistence type="predicted"/>
<sequence>MQKGMFLGYKVNTEGLKVCPDKADAVLSQPSPGCLKDVQKLNGQLASLNRFLSKSAEKSLPFFKTLKKCTKKIDFQWTQEAEIAFKQMKKLIAEIPMLTAPKEKEELIMYLVAAKEAISAVLMTERGGKQLPVYFVSRALRGPEINYTPMKKLVLALLSANRRLKRYFQAHTIVAKDIDQRTDIGRFYHESSCIDGSGAGLILTNPDGFEFTYAIRFRFEATNNEAEYEALIASLRITEQIGVKNLQANVDSRLVANQVNDSFSSINSMLFFSHTNSRRLLQEQNPIIPVIILK</sequence>
<evidence type="ECO:0000259" key="2">
    <source>
        <dbReference type="Pfam" id="PF17919"/>
    </source>
</evidence>
<dbReference type="InterPro" id="IPR041577">
    <property type="entry name" value="RT_RNaseH_2"/>
</dbReference>
<dbReference type="InterPro" id="IPR012337">
    <property type="entry name" value="RNaseH-like_sf"/>
</dbReference>
<evidence type="ECO:0000259" key="1">
    <source>
        <dbReference type="Pfam" id="PF13456"/>
    </source>
</evidence>
<gene>
    <name evidence="3" type="ORF">Tco_0821506</name>
</gene>
<dbReference type="InterPro" id="IPR043502">
    <property type="entry name" value="DNA/RNA_pol_sf"/>
</dbReference>
<comment type="caution">
    <text evidence="3">The sequence shown here is derived from an EMBL/GenBank/DDBJ whole genome shotgun (WGS) entry which is preliminary data.</text>
</comment>
<dbReference type="InterPro" id="IPR043128">
    <property type="entry name" value="Rev_trsase/Diguanyl_cyclase"/>
</dbReference>
<dbReference type="SUPFAM" id="SSF56672">
    <property type="entry name" value="DNA/RNA polymerases"/>
    <property type="match status" value="1"/>
</dbReference>
<evidence type="ECO:0000313" key="3">
    <source>
        <dbReference type="EMBL" id="GJT00337.1"/>
    </source>
</evidence>
<dbReference type="GO" id="GO:0003964">
    <property type="term" value="F:RNA-directed DNA polymerase activity"/>
    <property type="evidence" value="ECO:0007669"/>
    <property type="project" value="UniProtKB-KW"/>
</dbReference>
<keyword evidence="4" id="KW-1185">Reference proteome</keyword>
<dbReference type="InterPro" id="IPR002156">
    <property type="entry name" value="RNaseH_domain"/>
</dbReference>
<dbReference type="PANTHER" id="PTHR48475:SF2">
    <property type="entry name" value="RIBONUCLEASE H"/>
    <property type="match status" value="1"/>
</dbReference>
<feature type="domain" description="Reverse transcriptase/retrotransposon-derived protein RNase H-like" evidence="2">
    <location>
        <begin position="77"/>
        <end position="173"/>
    </location>
</feature>
<keyword evidence="3" id="KW-0548">Nucleotidyltransferase</keyword>
<dbReference type="Gene3D" id="3.30.420.10">
    <property type="entry name" value="Ribonuclease H-like superfamily/Ribonuclease H"/>
    <property type="match status" value="1"/>
</dbReference>
<name>A0ABQ5AFF7_9ASTR</name>
<dbReference type="Pfam" id="PF13456">
    <property type="entry name" value="RVT_3"/>
    <property type="match status" value="1"/>
</dbReference>
<feature type="domain" description="RNase H type-1" evidence="1">
    <location>
        <begin position="197"/>
        <end position="282"/>
    </location>
</feature>
<dbReference type="Pfam" id="PF17919">
    <property type="entry name" value="RT_RNaseH_2"/>
    <property type="match status" value="1"/>
</dbReference>
<dbReference type="InterPro" id="IPR036397">
    <property type="entry name" value="RNaseH_sf"/>
</dbReference>
<keyword evidence="3" id="KW-0808">Transferase</keyword>
<accession>A0ABQ5AFF7</accession>
<reference evidence="3" key="2">
    <citation type="submission" date="2022-01" db="EMBL/GenBank/DDBJ databases">
        <authorList>
            <person name="Yamashiro T."/>
            <person name="Shiraishi A."/>
            <person name="Satake H."/>
            <person name="Nakayama K."/>
        </authorList>
    </citation>
    <scope>NUCLEOTIDE SEQUENCE</scope>
</reference>
<dbReference type="Gene3D" id="3.30.70.270">
    <property type="match status" value="1"/>
</dbReference>
<organism evidence="3 4">
    <name type="scientific">Tanacetum coccineum</name>
    <dbReference type="NCBI Taxonomy" id="301880"/>
    <lineage>
        <taxon>Eukaryota</taxon>
        <taxon>Viridiplantae</taxon>
        <taxon>Streptophyta</taxon>
        <taxon>Embryophyta</taxon>
        <taxon>Tracheophyta</taxon>
        <taxon>Spermatophyta</taxon>
        <taxon>Magnoliopsida</taxon>
        <taxon>eudicotyledons</taxon>
        <taxon>Gunneridae</taxon>
        <taxon>Pentapetalae</taxon>
        <taxon>asterids</taxon>
        <taxon>campanulids</taxon>
        <taxon>Asterales</taxon>
        <taxon>Asteraceae</taxon>
        <taxon>Asteroideae</taxon>
        <taxon>Anthemideae</taxon>
        <taxon>Anthemidinae</taxon>
        <taxon>Tanacetum</taxon>
    </lineage>
</organism>
<dbReference type="EMBL" id="BQNB010012187">
    <property type="protein sequence ID" value="GJT00337.1"/>
    <property type="molecule type" value="Genomic_DNA"/>
</dbReference>
<dbReference type="PANTHER" id="PTHR48475">
    <property type="entry name" value="RIBONUCLEASE H"/>
    <property type="match status" value="1"/>
</dbReference>